<dbReference type="Pfam" id="PF16166">
    <property type="entry name" value="TIC20"/>
    <property type="match status" value="1"/>
</dbReference>
<dbReference type="PANTHER" id="PTHR33510:SF5">
    <property type="entry name" value="PROTEIN TIC 20-II, CHLOROPLASTIC"/>
    <property type="match status" value="1"/>
</dbReference>
<evidence type="ECO:0000256" key="3">
    <source>
        <dbReference type="ARBA" id="ARBA00022692"/>
    </source>
</evidence>
<comment type="caution">
    <text evidence="7">The sequence shown here is derived from an EMBL/GenBank/DDBJ whole genome shotgun (WGS) entry which is preliminary data.</text>
</comment>
<feature type="transmembrane region" description="Helical" evidence="6">
    <location>
        <begin position="57"/>
        <end position="78"/>
    </location>
</feature>
<reference evidence="7" key="1">
    <citation type="journal article" date="2020" name="mSystems">
        <title>Genome- and Community-Level Interaction Insights into Carbon Utilization and Element Cycling Functions of Hydrothermarchaeota in Hydrothermal Sediment.</title>
        <authorList>
            <person name="Zhou Z."/>
            <person name="Liu Y."/>
            <person name="Xu W."/>
            <person name="Pan J."/>
            <person name="Luo Z.H."/>
            <person name="Li M."/>
        </authorList>
    </citation>
    <scope>NUCLEOTIDE SEQUENCE [LARGE SCALE GENOMIC DNA]</scope>
    <source>
        <strain evidence="7">SpSt-402</strain>
    </source>
</reference>
<gene>
    <name evidence="7" type="ORF">ENR47_14325</name>
</gene>
<evidence type="ECO:0000256" key="5">
    <source>
        <dbReference type="ARBA" id="ARBA00023136"/>
    </source>
</evidence>
<dbReference type="AlphaFoldDB" id="A0A832M4N6"/>
<name>A0A832M4N6_9CYAN</name>
<keyword evidence="4 6" id="KW-1133">Transmembrane helix</keyword>
<comment type="similarity">
    <text evidence="2">Belongs to the Tic20 family.</text>
</comment>
<feature type="transmembrane region" description="Helical" evidence="6">
    <location>
        <begin position="12"/>
        <end position="37"/>
    </location>
</feature>
<keyword evidence="3 6" id="KW-0812">Transmembrane</keyword>
<evidence type="ECO:0000256" key="6">
    <source>
        <dbReference type="SAM" id="Phobius"/>
    </source>
</evidence>
<dbReference type="PANTHER" id="PTHR33510">
    <property type="entry name" value="PROTEIN TIC 20-II, CHLOROPLASTIC"/>
    <property type="match status" value="1"/>
</dbReference>
<protein>
    <submittedName>
        <fullName evidence="7">Uncharacterized protein</fullName>
    </submittedName>
</protein>
<evidence type="ECO:0000256" key="4">
    <source>
        <dbReference type="ARBA" id="ARBA00022989"/>
    </source>
</evidence>
<evidence type="ECO:0000313" key="7">
    <source>
        <dbReference type="EMBL" id="HGW95434.1"/>
    </source>
</evidence>
<organism evidence="7">
    <name type="scientific">Oscillatoriales cyanobacterium SpSt-402</name>
    <dbReference type="NCBI Taxonomy" id="2282168"/>
    <lineage>
        <taxon>Bacteria</taxon>
        <taxon>Bacillati</taxon>
        <taxon>Cyanobacteriota</taxon>
        <taxon>Cyanophyceae</taxon>
        <taxon>Oscillatoriophycideae</taxon>
        <taxon>Oscillatoriales</taxon>
    </lineage>
</organism>
<feature type="transmembrane region" description="Helical" evidence="6">
    <location>
        <begin position="90"/>
        <end position="110"/>
    </location>
</feature>
<dbReference type="GO" id="GO:0016020">
    <property type="term" value="C:membrane"/>
    <property type="evidence" value="ECO:0007669"/>
    <property type="project" value="UniProtKB-SubCell"/>
</dbReference>
<keyword evidence="5 6" id="KW-0472">Membrane</keyword>
<evidence type="ECO:0000256" key="2">
    <source>
        <dbReference type="ARBA" id="ARBA00009596"/>
    </source>
</evidence>
<evidence type="ECO:0000256" key="1">
    <source>
        <dbReference type="ARBA" id="ARBA00004141"/>
    </source>
</evidence>
<sequence length="167" mass="18444">MTWRGSSSPTDRIFACLVYLLPLLDVVGLVGAVLFASGSFLAPVLAIVVLPLSPLLGIYYGFGGFMPLIIFFALYMLVVRNDRVPHFIRFNVMQAILIGILLSLFSIIWNYVLSSIFLPTSIVAQTLFNSVFLATLGVSIYCIFQSALGRYAEIPTISEAAYTQVRY</sequence>
<comment type="subcellular location">
    <subcellularLocation>
        <location evidence="1">Membrane</location>
        <topology evidence="1">Multi-pass membrane protein</topology>
    </subcellularLocation>
</comment>
<proteinExistence type="inferred from homology"/>
<dbReference type="EMBL" id="DSRD01000887">
    <property type="protein sequence ID" value="HGW95434.1"/>
    <property type="molecule type" value="Genomic_DNA"/>
</dbReference>
<accession>A0A832M4N6</accession>
<dbReference type="InterPro" id="IPR005691">
    <property type="entry name" value="Tic20"/>
</dbReference>
<feature type="transmembrane region" description="Helical" evidence="6">
    <location>
        <begin position="122"/>
        <end position="144"/>
    </location>
</feature>